<dbReference type="RefSeq" id="WP_058004355.1">
    <property type="nucleotide sequence ID" value="NZ_CP065424.1"/>
</dbReference>
<gene>
    <name evidence="1" type="ORF">BWZ43_25395</name>
</gene>
<name>A0A8E2LCU5_9BACI</name>
<protein>
    <recommendedName>
        <fullName evidence="3">DUF3231 family protein</fullName>
    </recommendedName>
</protein>
<dbReference type="AlphaFoldDB" id="A0A8E2LCU5"/>
<evidence type="ECO:0008006" key="3">
    <source>
        <dbReference type="Google" id="ProtNLM"/>
    </source>
</evidence>
<reference evidence="1 2" key="1">
    <citation type="submission" date="2017-01" db="EMBL/GenBank/DDBJ databases">
        <title>Draft genome sequence of Bacillus oleronius.</title>
        <authorList>
            <person name="Allam M."/>
        </authorList>
    </citation>
    <scope>NUCLEOTIDE SEQUENCE [LARGE SCALE GENOMIC DNA]</scope>
    <source>
        <strain evidence="1 2">DSM 9356</strain>
    </source>
</reference>
<evidence type="ECO:0000313" key="2">
    <source>
        <dbReference type="Proteomes" id="UP000189761"/>
    </source>
</evidence>
<dbReference type="InterPro" id="IPR012347">
    <property type="entry name" value="Ferritin-like"/>
</dbReference>
<dbReference type="Pfam" id="PF11553">
    <property type="entry name" value="DUF3231"/>
    <property type="match status" value="2"/>
</dbReference>
<sequence>MSNVNEDGKIIKEHNIPLSSSEMGFLWTQYLNDTLALCVMKYFKNICRDEEILPLIEESLNIAQNDINIITEIFSKENIPVPEGFTDKDVNENAPRLFTDVFILLYLQKLEMIAMAGIGVAIGVSARTDVSHFFNELLISVTNLHDKARKVLLSKGVYVRPPQIAPPASVDFVEKQSFLFDFFGQHKRPLTAIEMTHLFINYQTNALGKVLMMGFAQVCKNNDVRQFLSAGKEIASKHMKKFSSILINQDIPAPSNWDANVLNSTHAPFSDKLMMFHTTYLIAVGIGNYGTAAGTCQRMDLSATYTRLSAEIALYAEDGANLMIKHGWLEEPPQAVDHQKLINQEK</sequence>
<evidence type="ECO:0000313" key="1">
    <source>
        <dbReference type="EMBL" id="OOP63855.1"/>
    </source>
</evidence>
<comment type="caution">
    <text evidence="1">The sequence shown here is derived from an EMBL/GenBank/DDBJ whole genome shotgun (WGS) entry which is preliminary data.</text>
</comment>
<proteinExistence type="predicted"/>
<organism evidence="1 2">
    <name type="scientific">Heyndrickxia oleronia</name>
    <dbReference type="NCBI Taxonomy" id="38875"/>
    <lineage>
        <taxon>Bacteria</taxon>
        <taxon>Bacillati</taxon>
        <taxon>Bacillota</taxon>
        <taxon>Bacilli</taxon>
        <taxon>Bacillales</taxon>
        <taxon>Bacillaceae</taxon>
        <taxon>Heyndrickxia</taxon>
    </lineage>
</organism>
<dbReference type="Proteomes" id="UP000189761">
    <property type="component" value="Unassembled WGS sequence"/>
</dbReference>
<dbReference type="EMBL" id="MTLA01000531">
    <property type="protein sequence ID" value="OOP63855.1"/>
    <property type="molecule type" value="Genomic_DNA"/>
</dbReference>
<keyword evidence="2" id="KW-1185">Reference proteome</keyword>
<accession>A0A8E2LCU5</accession>
<dbReference type="Gene3D" id="1.20.1260.10">
    <property type="match status" value="2"/>
</dbReference>
<dbReference type="InterPro" id="IPR021617">
    <property type="entry name" value="DUF3231"/>
</dbReference>